<dbReference type="SMART" id="SM00490">
    <property type="entry name" value="HELICc"/>
    <property type="match status" value="1"/>
</dbReference>
<dbReference type="GO" id="GO:0006281">
    <property type="term" value="P:DNA repair"/>
    <property type="evidence" value="ECO:0007669"/>
    <property type="project" value="TreeGrafter"/>
</dbReference>
<evidence type="ECO:0000256" key="3">
    <source>
        <dbReference type="ARBA" id="ARBA00022840"/>
    </source>
</evidence>
<keyword evidence="2 5" id="KW-0378">Hydrolase</keyword>
<dbReference type="OrthoDB" id="448448at2759"/>
<accession>A0A5C3LIN8</accession>
<dbReference type="GO" id="GO:0005634">
    <property type="term" value="C:nucleus"/>
    <property type="evidence" value="ECO:0007669"/>
    <property type="project" value="TreeGrafter"/>
</dbReference>
<name>A0A5C3LIN8_COPMA</name>
<dbReference type="InterPro" id="IPR050628">
    <property type="entry name" value="SNF2_RAD54_helicase_TF"/>
</dbReference>
<evidence type="ECO:0000313" key="5">
    <source>
        <dbReference type="EMBL" id="TFK28431.1"/>
    </source>
</evidence>
<dbReference type="AlphaFoldDB" id="A0A5C3LIN8"/>
<feature type="domain" description="Helicase C-terminal" evidence="4">
    <location>
        <begin position="66"/>
        <end position="222"/>
    </location>
</feature>
<dbReference type="InterPro" id="IPR027417">
    <property type="entry name" value="P-loop_NTPase"/>
</dbReference>
<evidence type="ECO:0000259" key="4">
    <source>
        <dbReference type="PROSITE" id="PS51194"/>
    </source>
</evidence>
<reference evidence="5 6" key="1">
    <citation type="journal article" date="2019" name="Nat. Ecol. Evol.">
        <title>Megaphylogeny resolves global patterns of mushroom evolution.</title>
        <authorList>
            <person name="Varga T."/>
            <person name="Krizsan K."/>
            <person name="Foldi C."/>
            <person name="Dima B."/>
            <person name="Sanchez-Garcia M."/>
            <person name="Sanchez-Ramirez S."/>
            <person name="Szollosi G.J."/>
            <person name="Szarkandi J.G."/>
            <person name="Papp V."/>
            <person name="Albert L."/>
            <person name="Andreopoulos W."/>
            <person name="Angelini C."/>
            <person name="Antonin V."/>
            <person name="Barry K.W."/>
            <person name="Bougher N.L."/>
            <person name="Buchanan P."/>
            <person name="Buyck B."/>
            <person name="Bense V."/>
            <person name="Catcheside P."/>
            <person name="Chovatia M."/>
            <person name="Cooper J."/>
            <person name="Damon W."/>
            <person name="Desjardin D."/>
            <person name="Finy P."/>
            <person name="Geml J."/>
            <person name="Haridas S."/>
            <person name="Hughes K."/>
            <person name="Justo A."/>
            <person name="Karasinski D."/>
            <person name="Kautmanova I."/>
            <person name="Kiss B."/>
            <person name="Kocsube S."/>
            <person name="Kotiranta H."/>
            <person name="LaButti K.M."/>
            <person name="Lechner B.E."/>
            <person name="Liimatainen K."/>
            <person name="Lipzen A."/>
            <person name="Lukacs Z."/>
            <person name="Mihaltcheva S."/>
            <person name="Morgado L.N."/>
            <person name="Niskanen T."/>
            <person name="Noordeloos M.E."/>
            <person name="Ohm R.A."/>
            <person name="Ortiz-Santana B."/>
            <person name="Ovrebo C."/>
            <person name="Racz N."/>
            <person name="Riley R."/>
            <person name="Savchenko A."/>
            <person name="Shiryaev A."/>
            <person name="Soop K."/>
            <person name="Spirin V."/>
            <person name="Szebenyi C."/>
            <person name="Tomsovsky M."/>
            <person name="Tulloss R.E."/>
            <person name="Uehling J."/>
            <person name="Grigoriev I.V."/>
            <person name="Vagvolgyi C."/>
            <person name="Papp T."/>
            <person name="Martin F.M."/>
            <person name="Miettinen O."/>
            <person name="Hibbett D.S."/>
            <person name="Nagy L.G."/>
        </authorList>
    </citation>
    <scope>NUCLEOTIDE SEQUENCE [LARGE SCALE GENOMIC DNA]</scope>
    <source>
        <strain evidence="5 6">CBS 121175</strain>
    </source>
</reference>
<dbReference type="Gene3D" id="3.40.50.300">
    <property type="entry name" value="P-loop containing nucleotide triphosphate hydrolases"/>
    <property type="match status" value="1"/>
</dbReference>
<gene>
    <name evidence="5" type="ORF">FA15DRAFT_665394</name>
</gene>
<dbReference type="GO" id="GO:0008094">
    <property type="term" value="F:ATP-dependent activity, acting on DNA"/>
    <property type="evidence" value="ECO:0007669"/>
    <property type="project" value="TreeGrafter"/>
</dbReference>
<organism evidence="5 6">
    <name type="scientific">Coprinopsis marcescibilis</name>
    <name type="common">Agaric fungus</name>
    <name type="synonym">Psathyrella marcescibilis</name>
    <dbReference type="NCBI Taxonomy" id="230819"/>
    <lineage>
        <taxon>Eukaryota</taxon>
        <taxon>Fungi</taxon>
        <taxon>Dikarya</taxon>
        <taxon>Basidiomycota</taxon>
        <taxon>Agaricomycotina</taxon>
        <taxon>Agaricomycetes</taxon>
        <taxon>Agaricomycetidae</taxon>
        <taxon>Agaricales</taxon>
        <taxon>Agaricineae</taxon>
        <taxon>Psathyrellaceae</taxon>
        <taxon>Coprinopsis</taxon>
    </lineage>
</organism>
<keyword evidence="3" id="KW-0067">ATP-binding</keyword>
<dbReference type="InterPro" id="IPR001650">
    <property type="entry name" value="Helicase_C-like"/>
</dbReference>
<dbReference type="STRING" id="230819.A0A5C3LIN8"/>
<protein>
    <submittedName>
        <fullName evidence="5">P-loop containing nucleoside triphosphate hydrolase protein</fullName>
    </submittedName>
</protein>
<dbReference type="SUPFAM" id="SSF52540">
    <property type="entry name" value="P-loop containing nucleoside triphosphate hydrolases"/>
    <property type="match status" value="1"/>
</dbReference>
<dbReference type="PROSITE" id="PS51194">
    <property type="entry name" value="HELICASE_CTER"/>
    <property type="match status" value="1"/>
</dbReference>
<dbReference type="InterPro" id="IPR049730">
    <property type="entry name" value="SNF2/RAD54-like_C"/>
</dbReference>
<evidence type="ECO:0000256" key="2">
    <source>
        <dbReference type="ARBA" id="ARBA00022801"/>
    </source>
</evidence>
<dbReference type="Proteomes" id="UP000307440">
    <property type="component" value="Unassembled WGS sequence"/>
</dbReference>
<keyword evidence="1" id="KW-0547">Nucleotide-binding</keyword>
<proteinExistence type="predicted"/>
<keyword evidence="6" id="KW-1185">Reference proteome</keyword>
<dbReference type="PANTHER" id="PTHR45626">
    <property type="entry name" value="TRANSCRIPTION TERMINATION FACTOR 2-RELATED"/>
    <property type="match status" value="1"/>
</dbReference>
<dbReference type="GO" id="GO:0016787">
    <property type="term" value="F:hydrolase activity"/>
    <property type="evidence" value="ECO:0007669"/>
    <property type="project" value="UniProtKB-KW"/>
</dbReference>
<dbReference type="CDD" id="cd18793">
    <property type="entry name" value="SF2_C_SNF"/>
    <property type="match status" value="1"/>
</dbReference>
<dbReference type="Pfam" id="PF00271">
    <property type="entry name" value="Helicase_C"/>
    <property type="match status" value="1"/>
</dbReference>
<evidence type="ECO:0000313" key="6">
    <source>
        <dbReference type="Proteomes" id="UP000307440"/>
    </source>
</evidence>
<sequence>MIKVLEEIRVPVTGVSAEFIIKKENKKGESFAGYWAGLELGLDSKEKAEFRKVLSDGWLSPKFKAALRILKDVARDRPGDKTLVYSNFPSLLAIFARFLDARGVWYVEYNGKTKKEERKKSLRVLRDEEECTVLLMSIKAGGTGLNIPWANNVIIMDPWWNPYVEEQAIGREYRKSQTKPVFVYRIISPGTIGDRVKEIQKRKEKEINAFAKRCVGEMERMEKGLVDCPRESA</sequence>
<dbReference type="GO" id="GO:0005524">
    <property type="term" value="F:ATP binding"/>
    <property type="evidence" value="ECO:0007669"/>
    <property type="project" value="UniProtKB-KW"/>
</dbReference>
<evidence type="ECO:0000256" key="1">
    <source>
        <dbReference type="ARBA" id="ARBA00022741"/>
    </source>
</evidence>
<dbReference type="EMBL" id="ML210156">
    <property type="protein sequence ID" value="TFK28431.1"/>
    <property type="molecule type" value="Genomic_DNA"/>
</dbReference>